<keyword evidence="8" id="KW-1185">Reference proteome</keyword>
<comment type="cofactor">
    <cofactor evidence="1">
        <name>FAD</name>
        <dbReference type="ChEBI" id="CHEBI:57692"/>
    </cofactor>
</comment>
<dbReference type="Pfam" id="PF01494">
    <property type="entry name" value="FAD_binding_3"/>
    <property type="match status" value="1"/>
</dbReference>
<dbReference type="EMBL" id="BAABHF010000015">
    <property type="protein sequence ID" value="GAA4488930.1"/>
    <property type="molecule type" value="Genomic_DNA"/>
</dbReference>
<evidence type="ECO:0000256" key="4">
    <source>
        <dbReference type="ARBA" id="ARBA00023002"/>
    </source>
</evidence>
<dbReference type="PRINTS" id="PR00420">
    <property type="entry name" value="RNGMNOXGNASE"/>
</dbReference>
<evidence type="ECO:0000313" key="8">
    <source>
        <dbReference type="Proteomes" id="UP001500503"/>
    </source>
</evidence>
<evidence type="ECO:0000256" key="5">
    <source>
        <dbReference type="ARBA" id="ARBA00023033"/>
    </source>
</evidence>
<dbReference type="InterPro" id="IPR050493">
    <property type="entry name" value="FAD-dep_Monooxygenase_BioMet"/>
</dbReference>
<dbReference type="PANTHER" id="PTHR13789:SF318">
    <property type="entry name" value="GERANYLGERANYL DIPHOSPHATE REDUCTASE"/>
    <property type="match status" value="1"/>
</dbReference>
<protein>
    <submittedName>
        <fullName evidence="7">3-hydroxybenzoate 6-hydroxylase</fullName>
    </submittedName>
</protein>
<evidence type="ECO:0000313" key="7">
    <source>
        <dbReference type="EMBL" id="GAA4488930.1"/>
    </source>
</evidence>
<dbReference type="Proteomes" id="UP001500503">
    <property type="component" value="Unassembled WGS sequence"/>
</dbReference>
<dbReference type="SUPFAM" id="SSF54373">
    <property type="entry name" value="FAD-linked reductases, C-terminal domain"/>
    <property type="match status" value="1"/>
</dbReference>
<keyword evidence="3" id="KW-0274">FAD</keyword>
<dbReference type="RefSeq" id="WP_345460215.1">
    <property type="nucleotide sequence ID" value="NZ_BAABHF010000015.1"/>
</dbReference>
<dbReference type="Gene3D" id="3.50.50.60">
    <property type="entry name" value="FAD/NAD(P)-binding domain"/>
    <property type="match status" value="1"/>
</dbReference>
<keyword evidence="4" id="KW-0560">Oxidoreductase</keyword>
<reference evidence="8" key="1">
    <citation type="journal article" date="2019" name="Int. J. Syst. Evol. Microbiol.">
        <title>The Global Catalogue of Microorganisms (GCM) 10K type strain sequencing project: providing services to taxonomists for standard genome sequencing and annotation.</title>
        <authorList>
            <consortium name="The Broad Institute Genomics Platform"/>
            <consortium name="The Broad Institute Genome Sequencing Center for Infectious Disease"/>
            <person name="Wu L."/>
            <person name="Ma J."/>
        </authorList>
    </citation>
    <scope>NUCLEOTIDE SEQUENCE [LARGE SCALE GENOMIC DNA]</scope>
    <source>
        <strain evidence="8">JCM 17933</strain>
    </source>
</reference>
<comment type="caution">
    <text evidence="7">The sequence shown here is derived from an EMBL/GenBank/DDBJ whole genome shotgun (WGS) entry which is preliminary data.</text>
</comment>
<evidence type="ECO:0000256" key="2">
    <source>
        <dbReference type="ARBA" id="ARBA00022630"/>
    </source>
</evidence>
<evidence type="ECO:0000256" key="3">
    <source>
        <dbReference type="ARBA" id="ARBA00022827"/>
    </source>
</evidence>
<keyword evidence="2" id="KW-0285">Flavoprotein</keyword>
<gene>
    <name evidence="7" type="ORF">GCM10023191_018920</name>
</gene>
<name>A0ABP8PK92_9ACTN</name>
<dbReference type="PANTHER" id="PTHR13789">
    <property type="entry name" value="MONOOXYGENASE"/>
    <property type="match status" value="1"/>
</dbReference>
<dbReference type="InterPro" id="IPR002938">
    <property type="entry name" value="FAD-bd"/>
</dbReference>
<organism evidence="7 8">
    <name type="scientific">Actinoallomurus oryzae</name>
    <dbReference type="NCBI Taxonomy" id="502180"/>
    <lineage>
        <taxon>Bacteria</taxon>
        <taxon>Bacillati</taxon>
        <taxon>Actinomycetota</taxon>
        <taxon>Actinomycetes</taxon>
        <taxon>Streptosporangiales</taxon>
        <taxon>Thermomonosporaceae</taxon>
        <taxon>Actinoallomurus</taxon>
    </lineage>
</organism>
<dbReference type="SUPFAM" id="SSF51905">
    <property type="entry name" value="FAD/NAD(P)-binding domain"/>
    <property type="match status" value="1"/>
</dbReference>
<keyword evidence="5" id="KW-0503">Monooxygenase</keyword>
<accession>A0ABP8PK92</accession>
<proteinExistence type="predicted"/>
<evidence type="ECO:0000259" key="6">
    <source>
        <dbReference type="Pfam" id="PF01494"/>
    </source>
</evidence>
<sequence>MNSAPDPAGIVVVGGGIGGLATAYALATTGHPVSVLERAPRFAEVGAGLQMAPNATRILRDWGLLDEVLEAGVVPRRLLFKDALDGGELTHQDLDDDFVRRYGAPYVVIHRSDLLAILARACERAGVEMVADCDVRDVVPDADGATVRSRLGERRAPLAVAADGLHSTLRARLSDDGPVCSGYVAYRGAFPVADLGSRIDRDTLRDVVVHVGPGCHLVQYALRRGEVFNTVAVFASPAYRRGEQEWGGPEELDAAFAGACADVRTGLESLWRDRRWPMYDRPPIPKWTDGRLVLTGDAAHPMLQYLAQGACQAIEDAHCLAGELRGVPRPEWTDALKRYETERTERTARVQNTARTWGDIWHVDGVGRLLRNELFRRRDPRDYRYTDWLYGG</sequence>
<evidence type="ECO:0000256" key="1">
    <source>
        <dbReference type="ARBA" id="ARBA00001974"/>
    </source>
</evidence>
<dbReference type="InterPro" id="IPR036188">
    <property type="entry name" value="FAD/NAD-bd_sf"/>
</dbReference>
<feature type="domain" description="FAD-binding" evidence="6">
    <location>
        <begin position="10"/>
        <end position="351"/>
    </location>
</feature>